<feature type="region of interest" description="Disordered" evidence="2">
    <location>
        <begin position="81"/>
        <end position="101"/>
    </location>
</feature>
<comment type="similarity">
    <text evidence="1">Belongs to the Cu-Zn superoxide dismutase family.</text>
</comment>
<dbReference type="Gene3D" id="2.60.40.200">
    <property type="entry name" value="Superoxide dismutase, copper/zinc binding domain"/>
    <property type="match status" value="1"/>
</dbReference>
<proteinExistence type="inferred from homology"/>
<dbReference type="GO" id="GO:0006801">
    <property type="term" value="P:superoxide metabolic process"/>
    <property type="evidence" value="ECO:0007669"/>
    <property type="project" value="InterPro"/>
</dbReference>
<reference evidence="3" key="2">
    <citation type="submission" date="2020-09" db="EMBL/GenBank/DDBJ databases">
        <authorList>
            <person name="Sun Q."/>
            <person name="Ohkuma M."/>
        </authorList>
    </citation>
    <scope>NUCLEOTIDE SEQUENCE</scope>
    <source>
        <strain evidence="3">JCM 3131</strain>
    </source>
</reference>
<sequence length="181" mass="19415">MSVIATTFLAVAMATLPTGGTHHPSVVVHERFGTAPEKAITYERAAVPKGSRAVVAEWLNRDGTTTVDLAVKDLEPNRTFGAHVHTRPCGPKPDDSGPHYQNRVDPVQPSVDPRFANRRNEVWLDLTTDAGGDGGARATVDWRFRTGQAGSVVIHEHATLTHPGHAGTAGSRLACITVPFR</sequence>
<comment type="caution">
    <text evidence="3">The sequence shown here is derived from an EMBL/GenBank/DDBJ whole genome shotgun (WGS) entry which is preliminary data.</text>
</comment>
<dbReference type="AlphaFoldDB" id="A0A918EQQ0"/>
<evidence type="ECO:0000256" key="2">
    <source>
        <dbReference type="SAM" id="MobiDB-lite"/>
    </source>
</evidence>
<name>A0A918EQQ0_9ACTN</name>
<keyword evidence="4" id="KW-1185">Reference proteome</keyword>
<evidence type="ECO:0000256" key="1">
    <source>
        <dbReference type="ARBA" id="ARBA00010457"/>
    </source>
</evidence>
<organism evidence="3 4">
    <name type="scientific">Streptomyces ruber</name>
    <dbReference type="NCBI Taxonomy" id="83378"/>
    <lineage>
        <taxon>Bacteria</taxon>
        <taxon>Bacillati</taxon>
        <taxon>Actinomycetota</taxon>
        <taxon>Actinomycetes</taxon>
        <taxon>Kitasatosporales</taxon>
        <taxon>Streptomycetaceae</taxon>
        <taxon>Streptomyces</taxon>
    </lineage>
</organism>
<dbReference type="RefSeq" id="WP_346158611.1">
    <property type="nucleotide sequence ID" value="NZ_BMQK01000003.1"/>
</dbReference>
<dbReference type="EMBL" id="BMQK01000003">
    <property type="protein sequence ID" value="GGQ51647.1"/>
    <property type="molecule type" value="Genomic_DNA"/>
</dbReference>
<dbReference type="InterPro" id="IPR036423">
    <property type="entry name" value="SOD-like_Cu/Zn_dom_sf"/>
</dbReference>
<evidence type="ECO:0008006" key="5">
    <source>
        <dbReference type="Google" id="ProtNLM"/>
    </source>
</evidence>
<accession>A0A918EQQ0</accession>
<dbReference type="GO" id="GO:0046872">
    <property type="term" value="F:metal ion binding"/>
    <property type="evidence" value="ECO:0007669"/>
    <property type="project" value="InterPro"/>
</dbReference>
<evidence type="ECO:0000313" key="3">
    <source>
        <dbReference type="EMBL" id="GGQ51647.1"/>
    </source>
</evidence>
<dbReference type="Proteomes" id="UP000620156">
    <property type="component" value="Unassembled WGS sequence"/>
</dbReference>
<evidence type="ECO:0000313" key="4">
    <source>
        <dbReference type="Proteomes" id="UP000620156"/>
    </source>
</evidence>
<protein>
    <recommendedName>
        <fullName evidence="5">Superoxide dismutase</fullName>
    </recommendedName>
</protein>
<gene>
    <name evidence="3" type="ORF">GCM10010145_21220</name>
</gene>
<dbReference type="SUPFAM" id="SSF49329">
    <property type="entry name" value="Cu,Zn superoxide dismutase-like"/>
    <property type="match status" value="1"/>
</dbReference>
<reference evidence="3" key="1">
    <citation type="journal article" date="2014" name="Int. J. Syst. Evol. Microbiol.">
        <title>Complete genome sequence of Corynebacterium casei LMG S-19264T (=DSM 44701T), isolated from a smear-ripened cheese.</title>
        <authorList>
            <consortium name="US DOE Joint Genome Institute (JGI-PGF)"/>
            <person name="Walter F."/>
            <person name="Albersmeier A."/>
            <person name="Kalinowski J."/>
            <person name="Ruckert C."/>
        </authorList>
    </citation>
    <scope>NUCLEOTIDE SEQUENCE</scope>
    <source>
        <strain evidence="3">JCM 3131</strain>
    </source>
</reference>